<evidence type="ECO:0000313" key="3">
    <source>
        <dbReference type="EMBL" id="TDL23385.1"/>
    </source>
</evidence>
<feature type="domain" description="DUF6533" evidence="2">
    <location>
        <begin position="24"/>
        <end position="68"/>
    </location>
</feature>
<feature type="transmembrane region" description="Helical" evidence="1">
    <location>
        <begin position="15"/>
        <end position="38"/>
    </location>
</feature>
<evidence type="ECO:0000256" key="1">
    <source>
        <dbReference type="SAM" id="Phobius"/>
    </source>
</evidence>
<feature type="transmembrane region" description="Helical" evidence="1">
    <location>
        <begin position="124"/>
        <end position="143"/>
    </location>
</feature>
<reference evidence="3 4" key="1">
    <citation type="submission" date="2018-06" db="EMBL/GenBank/DDBJ databases">
        <title>A transcriptomic atlas of mushroom development highlights an independent origin of complex multicellularity.</title>
        <authorList>
            <consortium name="DOE Joint Genome Institute"/>
            <person name="Krizsan K."/>
            <person name="Almasi E."/>
            <person name="Merenyi Z."/>
            <person name="Sahu N."/>
            <person name="Viragh M."/>
            <person name="Koszo T."/>
            <person name="Mondo S."/>
            <person name="Kiss B."/>
            <person name="Balint B."/>
            <person name="Kues U."/>
            <person name="Barry K."/>
            <person name="Hegedus J.C."/>
            <person name="Henrissat B."/>
            <person name="Johnson J."/>
            <person name="Lipzen A."/>
            <person name="Ohm R."/>
            <person name="Nagy I."/>
            <person name="Pangilinan J."/>
            <person name="Yan J."/>
            <person name="Xiong Y."/>
            <person name="Grigoriev I.V."/>
            <person name="Hibbett D.S."/>
            <person name="Nagy L.G."/>
        </authorList>
    </citation>
    <scope>NUCLEOTIDE SEQUENCE [LARGE SCALE GENOMIC DNA]</scope>
    <source>
        <strain evidence="3 4">SZMC22713</strain>
    </source>
</reference>
<protein>
    <recommendedName>
        <fullName evidence="2">DUF6533 domain-containing protein</fullName>
    </recommendedName>
</protein>
<proteinExistence type="predicted"/>
<dbReference type="OrthoDB" id="3350812at2759"/>
<name>A0A4Y7Q7I0_9AGAM</name>
<dbReference type="Pfam" id="PF20151">
    <property type="entry name" value="DUF6533"/>
    <property type="match status" value="1"/>
</dbReference>
<feature type="transmembrane region" description="Helical" evidence="1">
    <location>
        <begin position="213"/>
        <end position="236"/>
    </location>
</feature>
<dbReference type="InterPro" id="IPR045340">
    <property type="entry name" value="DUF6533"/>
</dbReference>
<evidence type="ECO:0000313" key="4">
    <source>
        <dbReference type="Proteomes" id="UP000294933"/>
    </source>
</evidence>
<keyword evidence="1" id="KW-0812">Transmembrane</keyword>
<dbReference type="AlphaFoldDB" id="A0A4Y7Q7I0"/>
<feature type="transmembrane region" description="Helical" evidence="1">
    <location>
        <begin position="172"/>
        <end position="192"/>
    </location>
</feature>
<dbReference type="Proteomes" id="UP000294933">
    <property type="component" value="Unassembled WGS sequence"/>
</dbReference>
<dbReference type="EMBL" id="ML170170">
    <property type="protein sequence ID" value="TDL23385.1"/>
    <property type="molecule type" value="Genomic_DNA"/>
</dbReference>
<keyword evidence="1" id="KW-1133">Transmembrane helix</keyword>
<feature type="transmembrane region" description="Helical" evidence="1">
    <location>
        <begin position="58"/>
        <end position="82"/>
    </location>
</feature>
<dbReference type="STRING" id="50990.A0A4Y7Q7I0"/>
<accession>A0A4Y7Q7I0</accession>
<evidence type="ECO:0000259" key="2">
    <source>
        <dbReference type="Pfam" id="PF20151"/>
    </source>
</evidence>
<feature type="transmembrane region" description="Helical" evidence="1">
    <location>
        <begin position="94"/>
        <end position="117"/>
    </location>
</feature>
<organism evidence="3 4">
    <name type="scientific">Rickenella mellea</name>
    <dbReference type="NCBI Taxonomy" id="50990"/>
    <lineage>
        <taxon>Eukaryota</taxon>
        <taxon>Fungi</taxon>
        <taxon>Dikarya</taxon>
        <taxon>Basidiomycota</taxon>
        <taxon>Agaricomycotina</taxon>
        <taxon>Agaricomycetes</taxon>
        <taxon>Hymenochaetales</taxon>
        <taxon>Rickenellaceae</taxon>
        <taxon>Rickenella</taxon>
    </lineage>
</organism>
<sequence length="317" mass="35764">MFQEAAALDPSIVEIFFHLQVVKYVTVAALTLLVWDYLITLSDEVTLVWPSRWRIPKYLFFINRYLAITDPMMLSYILIFATDPKVCVAGFRTLGGFATTGFLVAQLILVMRTFAVWGSKWNKYTYGFIAIFLCAVGVDLWAVHSYLLGVTSTGVPTKGMTGCALHFANRNAWITFLLVMLDESTFVILLSIKAWQHFQNGRSRLMVGMYNDGLLHFACILASSIANLITVVVAPVELHSFLIVVQRVMHSVLCNRVLLHIRGAYQATDTFTTISEQSIPPLSLHPIRNRKAYYNDSLSPTLSEVQVHVETTNSVWR</sequence>
<gene>
    <name evidence="3" type="ORF">BD410DRAFT_787192</name>
</gene>
<dbReference type="VEuPathDB" id="FungiDB:BD410DRAFT_787192"/>
<keyword evidence="1" id="KW-0472">Membrane</keyword>
<keyword evidence="4" id="KW-1185">Reference proteome</keyword>